<keyword evidence="5 11" id="KW-0378">Hydrolase</keyword>
<dbReference type="Pfam" id="PF00730">
    <property type="entry name" value="HhH-GPD"/>
    <property type="match status" value="1"/>
</dbReference>
<dbReference type="InterPro" id="IPR003265">
    <property type="entry name" value="HhH-GPD_domain"/>
</dbReference>
<evidence type="ECO:0000256" key="1">
    <source>
        <dbReference type="ARBA" id="ARBA00001966"/>
    </source>
</evidence>
<evidence type="ECO:0000256" key="6">
    <source>
        <dbReference type="ARBA" id="ARBA00023004"/>
    </source>
</evidence>
<dbReference type="PANTHER" id="PTHR42944">
    <property type="entry name" value="ADENINE DNA GLYCOSYLASE"/>
    <property type="match status" value="1"/>
</dbReference>
<keyword evidence="6" id="KW-0408">Iron</keyword>
<organism evidence="11 12">
    <name type="scientific">Microcoleus asticus IPMA8</name>
    <dbReference type="NCBI Taxonomy" id="2563858"/>
    <lineage>
        <taxon>Bacteria</taxon>
        <taxon>Bacillati</taxon>
        <taxon>Cyanobacteriota</taxon>
        <taxon>Cyanophyceae</taxon>
        <taxon>Oscillatoriophycideae</taxon>
        <taxon>Oscillatoriales</taxon>
        <taxon>Microcoleaceae</taxon>
        <taxon>Microcoleus</taxon>
        <taxon>Microcoleus asticus</taxon>
    </lineage>
</organism>
<comment type="cofactor">
    <cofactor evidence="1">
        <name>[4Fe-4S] cluster</name>
        <dbReference type="ChEBI" id="CHEBI:49883"/>
    </cofactor>
</comment>
<keyword evidence="9 11" id="KW-0326">Glycosidase</keyword>
<dbReference type="EMBL" id="SRRZ01000154">
    <property type="protein sequence ID" value="NQE37814.1"/>
    <property type="molecule type" value="Genomic_DNA"/>
</dbReference>
<dbReference type="EC" id="3.2.2.-" evidence="11"/>
<dbReference type="RefSeq" id="WP_172192154.1">
    <property type="nucleotide sequence ID" value="NZ_CAWPPK010000062.1"/>
</dbReference>
<dbReference type="PANTHER" id="PTHR42944:SF1">
    <property type="entry name" value="ADENINE DNA GLYCOSYLASE"/>
    <property type="match status" value="1"/>
</dbReference>
<dbReference type="GO" id="GO:0016798">
    <property type="term" value="F:hydrolase activity, acting on glycosyl bonds"/>
    <property type="evidence" value="ECO:0007669"/>
    <property type="project" value="UniProtKB-KW"/>
</dbReference>
<protein>
    <submittedName>
        <fullName evidence="11">Adenine DNA glycosylase</fullName>
        <ecNumber evidence="11">3.2.2.-</ecNumber>
    </submittedName>
</protein>
<accession>A0ABX2D571</accession>
<gene>
    <name evidence="11" type="primary">mutY</name>
    <name evidence="11" type="ORF">E5S67_05595</name>
</gene>
<proteinExistence type="inferred from homology"/>
<evidence type="ECO:0000313" key="12">
    <source>
        <dbReference type="Proteomes" id="UP000702425"/>
    </source>
</evidence>
<evidence type="ECO:0000313" key="11">
    <source>
        <dbReference type="EMBL" id="NQE37814.1"/>
    </source>
</evidence>
<evidence type="ECO:0000256" key="3">
    <source>
        <dbReference type="ARBA" id="ARBA00022723"/>
    </source>
</evidence>
<keyword evidence="8" id="KW-0234">DNA repair</keyword>
<comment type="similarity">
    <text evidence="2">Belongs to the Nth/MutY family.</text>
</comment>
<dbReference type="InterPro" id="IPR023170">
    <property type="entry name" value="HhH_base_excis_C"/>
</dbReference>
<keyword evidence="3" id="KW-0479">Metal-binding</keyword>
<keyword evidence="7" id="KW-0411">Iron-sulfur</keyword>
<dbReference type="SMART" id="SM00478">
    <property type="entry name" value="ENDO3c"/>
    <property type="match status" value="1"/>
</dbReference>
<feature type="domain" description="HhH-GPD" evidence="10">
    <location>
        <begin position="60"/>
        <end position="210"/>
    </location>
</feature>
<dbReference type="InterPro" id="IPR003651">
    <property type="entry name" value="Endonuclease3_FeS-loop_motif"/>
</dbReference>
<keyword evidence="12" id="KW-1185">Reference proteome</keyword>
<evidence type="ECO:0000256" key="2">
    <source>
        <dbReference type="ARBA" id="ARBA00008343"/>
    </source>
</evidence>
<evidence type="ECO:0000256" key="8">
    <source>
        <dbReference type="ARBA" id="ARBA00023204"/>
    </source>
</evidence>
<keyword evidence="4" id="KW-0227">DNA damage</keyword>
<dbReference type="SMART" id="SM00525">
    <property type="entry name" value="FES"/>
    <property type="match status" value="1"/>
</dbReference>
<dbReference type="InterPro" id="IPR011257">
    <property type="entry name" value="DNA_glycosylase"/>
</dbReference>
<dbReference type="SUPFAM" id="SSF48150">
    <property type="entry name" value="DNA-glycosylase"/>
    <property type="match status" value="1"/>
</dbReference>
<sequence length="245" mass="27295">MPALNTVVFSSDIEPGSKHLDAAKIRWFQRRLKAWGKRNCRDFPWRRTCDPYAILVAEFLLQKTTAATVAPIYQEFVDRYPTLSDLAAAPAEEVASLLQPLGLFFRAQKLRESVLVILENYQGNVPRTEAQLLELPGVGKYIARSVCANAFGQPKAVLDTNVARILQRFFGIDGGKVKSRSPELWEAAERVAPKQQVGPWNLGMLDFGAAVCTARNPHCGECPLQQQCEYKMSSEINSLLVAELS</sequence>
<dbReference type="Proteomes" id="UP000702425">
    <property type="component" value="Unassembled WGS sequence"/>
</dbReference>
<dbReference type="Gene3D" id="1.10.1670.10">
    <property type="entry name" value="Helix-hairpin-Helix base-excision DNA repair enzymes (C-terminal)"/>
    <property type="match status" value="1"/>
</dbReference>
<dbReference type="CDD" id="cd00056">
    <property type="entry name" value="ENDO3c"/>
    <property type="match status" value="1"/>
</dbReference>
<dbReference type="Pfam" id="PF10576">
    <property type="entry name" value="EndIII_4Fe-2S"/>
    <property type="match status" value="1"/>
</dbReference>
<dbReference type="Gene3D" id="1.10.340.30">
    <property type="entry name" value="Hypothetical protein, domain 2"/>
    <property type="match status" value="1"/>
</dbReference>
<evidence type="ECO:0000256" key="9">
    <source>
        <dbReference type="ARBA" id="ARBA00023295"/>
    </source>
</evidence>
<name>A0ABX2D571_9CYAN</name>
<evidence type="ECO:0000256" key="7">
    <source>
        <dbReference type="ARBA" id="ARBA00023014"/>
    </source>
</evidence>
<evidence type="ECO:0000256" key="5">
    <source>
        <dbReference type="ARBA" id="ARBA00022801"/>
    </source>
</evidence>
<reference evidence="11 12" key="1">
    <citation type="journal article" date="2020" name="Sci. Rep.">
        <title>A novel cyanobacterial geosmin producer, revising GeoA distribution and dispersion patterns in Bacteria.</title>
        <authorList>
            <person name="Churro C."/>
            <person name="Semedo-Aguiar A.P."/>
            <person name="Silva A.D."/>
            <person name="Pereira-Leal J.B."/>
            <person name="Leite R.B."/>
        </authorList>
    </citation>
    <scope>NUCLEOTIDE SEQUENCE [LARGE SCALE GENOMIC DNA]</scope>
    <source>
        <strain evidence="11 12">IPMA8</strain>
    </source>
</reference>
<dbReference type="InterPro" id="IPR044298">
    <property type="entry name" value="MIG/MutY"/>
</dbReference>
<evidence type="ECO:0000259" key="10">
    <source>
        <dbReference type="SMART" id="SM00478"/>
    </source>
</evidence>
<comment type="caution">
    <text evidence="11">The sequence shown here is derived from an EMBL/GenBank/DDBJ whole genome shotgun (WGS) entry which is preliminary data.</text>
</comment>
<evidence type="ECO:0000256" key="4">
    <source>
        <dbReference type="ARBA" id="ARBA00022763"/>
    </source>
</evidence>